<feature type="coiled-coil region" evidence="1">
    <location>
        <begin position="60"/>
        <end position="90"/>
    </location>
</feature>
<evidence type="ECO:0000313" key="5">
    <source>
        <dbReference type="Proteomes" id="UP000281549"/>
    </source>
</evidence>
<reference evidence="3" key="3">
    <citation type="submission" date="2018-08" db="EMBL/GenBank/DDBJ databases">
        <title>Leveraging single-cell genomics to expand the Fungal Tree of Life.</title>
        <authorList>
            <consortium name="DOE Joint Genome Institute"/>
            <person name="Ahrendt S.R."/>
            <person name="Quandt C.A."/>
            <person name="Ciobanu D."/>
            <person name="Clum A."/>
            <person name="Salamov A."/>
            <person name="Andreopoulos B."/>
            <person name="Cheng J.-F."/>
            <person name="Woyke T."/>
            <person name="Pelin A."/>
            <person name="Henrissat B."/>
            <person name="Reynolds N."/>
            <person name="Benny G.L."/>
            <person name="Smith M.E."/>
            <person name="James T.Y."/>
            <person name="Grigoriev I.V."/>
        </authorList>
    </citation>
    <scope>NUCLEOTIDE SEQUENCE</scope>
    <source>
        <strain evidence="3">CSF55</strain>
    </source>
</reference>
<proteinExistence type="predicted"/>
<feature type="coiled-coil region" evidence="1">
    <location>
        <begin position="306"/>
        <end position="358"/>
    </location>
</feature>
<dbReference type="HOGENOM" id="CLU_556862_0_0_1"/>
<dbReference type="AlphaFoldDB" id="A0A075ATV5"/>
<sequence>MLRVLVTVNASSGYSGIICQQDGSCENKAKNPSRLIFAQYKIERRERVSTWDGTVRGQRKKRLQARDKRLEEEEEKKKEQDRQFAEIVQQEKQQRVERAKLLQFNEKEPVKQINSRLLLNQVLKERDLQVKYKNEKMAENARSNPRLAKVDDIFGEQSNRIDVFETYQKHQIDCATAQKAQWHEKLATQKREKAFNLETTKNAIKEDQEHFKQEQLKRMLNKKTSQQNFLENLEQIKREKISKREEEVFLEKKLEKEAAEWKEKKDGIMEKKRIIEKERFENSLRLRNENAMRQFAFNKQVERNYEEIAEREKAKAEYKLKLQEDEKLKKKILFLKEIKEHRLNKISQKEEARQKESEHAKNLHLHFVDEARDVETEKQNKSRHNKEKALELQTFHKHQMNEMLRRRKEYVEERSQYCIDMHNNEVLDKANLESYINSLKNEPWCQEGVKKFIHNEMLLLKHDKNHFGNTQLCVSQTYERLGFGDPKGKD</sequence>
<dbReference type="STRING" id="988480.A0A075ATV5"/>
<evidence type="ECO:0000313" key="4">
    <source>
        <dbReference type="Proteomes" id="UP000030755"/>
    </source>
</evidence>
<dbReference type="PANTHER" id="PTHR28663:SF1">
    <property type="entry name" value="CILIA- AND FLAGELLA- ASSOCIATED PROTEIN 210"/>
    <property type="match status" value="1"/>
</dbReference>
<gene>
    <name evidence="2" type="ORF">O9G_004173</name>
    <name evidence="3" type="ORF">ROZALSC1DRAFT_26599</name>
</gene>
<dbReference type="EMBL" id="KE561199">
    <property type="protein sequence ID" value="EPZ31982.1"/>
    <property type="molecule type" value="Genomic_DNA"/>
</dbReference>
<evidence type="ECO:0000313" key="2">
    <source>
        <dbReference type="EMBL" id="EPZ31982.1"/>
    </source>
</evidence>
<dbReference type="PANTHER" id="PTHR28663">
    <property type="entry name" value="COILED-COIL DOMAIN-CONTAINING PROTEIN 173"/>
    <property type="match status" value="1"/>
</dbReference>
<dbReference type="OrthoDB" id="331765at2759"/>
<dbReference type="InterPro" id="IPR039986">
    <property type="entry name" value="CFAP210"/>
</dbReference>
<name>A0A075ATV5_ROZAC</name>
<evidence type="ECO:0008006" key="6">
    <source>
        <dbReference type="Google" id="ProtNLM"/>
    </source>
</evidence>
<accession>A0A075ATV5</accession>
<evidence type="ECO:0000313" key="3">
    <source>
        <dbReference type="EMBL" id="RKP22015.1"/>
    </source>
</evidence>
<reference evidence="2 4" key="1">
    <citation type="journal article" date="2013" name="Curr. Biol.">
        <title>Shared signatures of parasitism and phylogenomics unite Cryptomycota and microsporidia.</title>
        <authorList>
            <person name="James T.Y."/>
            <person name="Pelin A."/>
            <person name="Bonen L."/>
            <person name="Ahrendt S."/>
            <person name="Sain D."/>
            <person name="Corradi N."/>
            <person name="Stajich J.E."/>
        </authorList>
    </citation>
    <scope>NUCLEOTIDE SEQUENCE [LARGE SCALE GENOMIC DNA]</scope>
    <source>
        <strain evidence="2 4">CSF55</strain>
        <strain evidence="2 4">CSF55</strain>
    </source>
</reference>
<protein>
    <recommendedName>
        <fullName evidence="6">Trichohyalin-plectin-homology domain-containing protein</fullName>
    </recommendedName>
</protein>
<keyword evidence="1" id="KW-0175">Coiled coil</keyword>
<dbReference type="Proteomes" id="UP000281549">
    <property type="component" value="Unassembled WGS sequence"/>
</dbReference>
<evidence type="ECO:0000256" key="1">
    <source>
        <dbReference type="SAM" id="Coils"/>
    </source>
</evidence>
<feature type="coiled-coil region" evidence="1">
    <location>
        <begin position="226"/>
        <end position="278"/>
    </location>
</feature>
<keyword evidence="4" id="KW-1185">Reference proteome</keyword>
<reference evidence="5" key="2">
    <citation type="journal article" date="2018" name="Nat. Microbiol.">
        <title>Leveraging single-cell genomics to expand the fungal tree of life.</title>
        <authorList>
            <person name="Ahrendt S.R."/>
            <person name="Quandt C.A."/>
            <person name="Ciobanu D."/>
            <person name="Clum A."/>
            <person name="Salamov A."/>
            <person name="Andreopoulos B."/>
            <person name="Cheng J.F."/>
            <person name="Woyke T."/>
            <person name="Pelin A."/>
            <person name="Henrissat B."/>
            <person name="Reynolds N.K."/>
            <person name="Benny G.L."/>
            <person name="Smith M.E."/>
            <person name="James T.Y."/>
            <person name="Grigoriev I.V."/>
        </authorList>
    </citation>
    <scope>NUCLEOTIDE SEQUENCE [LARGE SCALE GENOMIC DNA]</scope>
    <source>
        <strain evidence="5">CSF55</strain>
    </source>
</reference>
<dbReference type="Proteomes" id="UP000030755">
    <property type="component" value="Unassembled WGS sequence"/>
</dbReference>
<dbReference type="EMBL" id="ML004914">
    <property type="protein sequence ID" value="RKP22015.1"/>
    <property type="molecule type" value="Genomic_DNA"/>
</dbReference>
<organism evidence="2 4">
    <name type="scientific">Rozella allomycis (strain CSF55)</name>
    <dbReference type="NCBI Taxonomy" id="988480"/>
    <lineage>
        <taxon>Eukaryota</taxon>
        <taxon>Fungi</taxon>
        <taxon>Fungi incertae sedis</taxon>
        <taxon>Cryptomycota</taxon>
        <taxon>Cryptomycota incertae sedis</taxon>
        <taxon>Rozella</taxon>
    </lineage>
</organism>
<dbReference type="OMA" id="EMHFRSQ"/>